<proteinExistence type="predicted"/>
<keyword evidence="3" id="KW-1185">Reference proteome</keyword>
<sequence>MANRVLLGPAVTSPSDYRAQTPDNSFEAEAHQKRKSLSFLNPHSFVDVDLSFNPVYLLPSCSLPISSQSLPVEISQFSEFGEPLFLLRLALGGSLAAKRMLDFNAFTR</sequence>
<accession>A0ABP0Z9Q2</accession>
<name>A0ABP0Z9Q2_9ROSI</name>
<evidence type="ECO:0000256" key="1">
    <source>
        <dbReference type="SAM" id="MobiDB-lite"/>
    </source>
</evidence>
<gene>
    <name evidence="2" type="ORF">CITCOLO1_LOCUS21969</name>
</gene>
<evidence type="ECO:0000313" key="2">
    <source>
        <dbReference type="EMBL" id="CAK9329503.1"/>
    </source>
</evidence>
<dbReference type="Proteomes" id="UP001642487">
    <property type="component" value="Chromosome 9"/>
</dbReference>
<protein>
    <submittedName>
        <fullName evidence="2">Uncharacterized protein</fullName>
    </submittedName>
</protein>
<evidence type="ECO:0000313" key="3">
    <source>
        <dbReference type="Proteomes" id="UP001642487"/>
    </source>
</evidence>
<organism evidence="2 3">
    <name type="scientific">Citrullus colocynthis</name>
    <name type="common">colocynth</name>
    <dbReference type="NCBI Taxonomy" id="252529"/>
    <lineage>
        <taxon>Eukaryota</taxon>
        <taxon>Viridiplantae</taxon>
        <taxon>Streptophyta</taxon>
        <taxon>Embryophyta</taxon>
        <taxon>Tracheophyta</taxon>
        <taxon>Spermatophyta</taxon>
        <taxon>Magnoliopsida</taxon>
        <taxon>eudicotyledons</taxon>
        <taxon>Gunneridae</taxon>
        <taxon>Pentapetalae</taxon>
        <taxon>rosids</taxon>
        <taxon>fabids</taxon>
        <taxon>Cucurbitales</taxon>
        <taxon>Cucurbitaceae</taxon>
        <taxon>Benincaseae</taxon>
        <taxon>Citrullus</taxon>
    </lineage>
</organism>
<dbReference type="EMBL" id="OZ021743">
    <property type="protein sequence ID" value="CAK9329503.1"/>
    <property type="molecule type" value="Genomic_DNA"/>
</dbReference>
<feature type="region of interest" description="Disordered" evidence="1">
    <location>
        <begin position="1"/>
        <end position="26"/>
    </location>
</feature>
<reference evidence="2 3" key="1">
    <citation type="submission" date="2024-03" db="EMBL/GenBank/DDBJ databases">
        <authorList>
            <person name="Gkanogiannis A."/>
            <person name="Becerra Lopez-Lavalle L."/>
        </authorList>
    </citation>
    <scope>NUCLEOTIDE SEQUENCE [LARGE SCALE GENOMIC DNA]</scope>
</reference>